<accession>A0ACB8DKB5</accession>
<reference evidence="1" key="1">
    <citation type="submission" date="2020-05" db="EMBL/GenBank/DDBJ databases">
        <title>Large-scale comparative analyses of tick genomes elucidate their genetic diversity and vector capacities.</title>
        <authorList>
            <person name="Jia N."/>
            <person name="Wang J."/>
            <person name="Shi W."/>
            <person name="Du L."/>
            <person name="Sun Y."/>
            <person name="Zhan W."/>
            <person name="Jiang J."/>
            <person name="Wang Q."/>
            <person name="Zhang B."/>
            <person name="Ji P."/>
            <person name="Sakyi L.B."/>
            <person name="Cui X."/>
            <person name="Yuan T."/>
            <person name="Jiang B."/>
            <person name="Yang W."/>
            <person name="Lam T.T.-Y."/>
            <person name="Chang Q."/>
            <person name="Ding S."/>
            <person name="Wang X."/>
            <person name="Zhu J."/>
            <person name="Ruan X."/>
            <person name="Zhao L."/>
            <person name="Wei J."/>
            <person name="Que T."/>
            <person name="Du C."/>
            <person name="Cheng J."/>
            <person name="Dai P."/>
            <person name="Han X."/>
            <person name="Huang E."/>
            <person name="Gao Y."/>
            <person name="Liu J."/>
            <person name="Shao H."/>
            <person name="Ye R."/>
            <person name="Li L."/>
            <person name="Wei W."/>
            <person name="Wang X."/>
            <person name="Wang C."/>
            <person name="Yang T."/>
            <person name="Huo Q."/>
            <person name="Li W."/>
            <person name="Guo W."/>
            <person name="Chen H."/>
            <person name="Zhou L."/>
            <person name="Ni X."/>
            <person name="Tian J."/>
            <person name="Zhou Y."/>
            <person name="Sheng Y."/>
            <person name="Liu T."/>
            <person name="Pan Y."/>
            <person name="Xia L."/>
            <person name="Li J."/>
            <person name="Zhao F."/>
            <person name="Cao W."/>
        </authorList>
    </citation>
    <scope>NUCLEOTIDE SEQUENCE</scope>
    <source>
        <strain evidence="1">Dsil-2018</strain>
    </source>
</reference>
<proteinExistence type="predicted"/>
<evidence type="ECO:0000313" key="1">
    <source>
        <dbReference type="EMBL" id="KAH7971022.1"/>
    </source>
</evidence>
<evidence type="ECO:0000313" key="2">
    <source>
        <dbReference type="Proteomes" id="UP000821865"/>
    </source>
</evidence>
<keyword evidence="2" id="KW-1185">Reference proteome</keyword>
<sequence length="380" mass="42047">MKWILHNVEERRTLFFDVLEAIRFPVISRKQLEQYADTCPDKELHEALLKLVQDLKPDRRLCIDGKSSQVQVVDVQQQPRMCARKSVYILGGCHRHAGMRFGEGYSLASVERFDPARGQWAGSLAPMAHPRSGPGAAALNQLVYVAGGESDCLILDSAEVFDPVANRWDAITPMVQPRCMMGMCALDGFLYAVGGWVGAELGDTVEKYDPELDTWQIISRMTIGRYAMGVLAHEGRLFLEKGAFPWRHKPAMVGCAFRNLGKCSLVFKMPAAQNTDQFRVGSGSDISSALNSVERYSIEENRWTELPQMSMARVGASVVGVNGRLHVMGGRRPSGYERPFAIGGPPLTLDTAETYDPEVSMWSKATPMPLSRCYAAAVVV</sequence>
<name>A0ACB8DKB5_DERSI</name>
<protein>
    <submittedName>
        <fullName evidence="1">Uncharacterized protein</fullName>
    </submittedName>
</protein>
<gene>
    <name evidence="1" type="ORF">HPB49_017925</name>
</gene>
<dbReference type="Proteomes" id="UP000821865">
    <property type="component" value="Chromosome 11"/>
</dbReference>
<dbReference type="EMBL" id="CM023480">
    <property type="protein sequence ID" value="KAH7971022.1"/>
    <property type="molecule type" value="Genomic_DNA"/>
</dbReference>
<organism evidence="1 2">
    <name type="scientific">Dermacentor silvarum</name>
    <name type="common">Tick</name>
    <dbReference type="NCBI Taxonomy" id="543639"/>
    <lineage>
        <taxon>Eukaryota</taxon>
        <taxon>Metazoa</taxon>
        <taxon>Ecdysozoa</taxon>
        <taxon>Arthropoda</taxon>
        <taxon>Chelicerata</taxon>
        <taxon>Arachnida</taxon>
        <taxon>Acari</taxon>
        <taxon>Parasitiformes</taxon>
        <taxon>Ixodida</taxon>
        <taxon>Ixodoidea</taxon>
        <taxon>Ixodidae</taxon>
        <taxon>Rhipicephalinae</taxon>
        <taxon>Dermacentor</taxon>
    </lineage>
</organism>
<comment type="caution">
    <text evidence="1">The sequence shown here is derived from an EMBL/GenBank/DDBJ whole genome shotgun (WGS) entry which is preliminary data.</text>
</comment>